<dbReference type="Gene3D" id="3.40.50.300">
    <property type="entry name" value="P-loop containing nucleotide triphosphate hydrolases"/>
    <property type="match status" value="2"/>
</dbReference>
<dbReference type="InterPro" id="IPR013563">
    <property type="entry name" value="Oligopep_ABC_C"/>
</dbReference>
<dbReference type="InterPro" id="IPR027417">
    <property type="entry name" value="P-loop_NTPase"/>
</dbReference>
<dbReference type="GO" id="GO:0005524">
    <property type="term" value="F:ATP binding"/>
    <property type="evidence" value="ECO:0007669"/>
    <property type="project" value="UniProtKB-KW"/>
</dbReference>
<dbReference type="GO" id="GO:0005886">
    <property type="term" value="C:plasma membrane"/>
    <property type="evidence" value="ECO:0007669"/>
    <property type="project" value="UniProtKB-SubCell"/>
</dbReference>
<evidence type="ECO:0000256" key="8">
    <source>
        <dbReference type="ARBA" id="ARBA00023136"/>
    </source>
</evidence>
<dbReference type="AlphaFoldDB" id="A0A8J8CFK3"/>
<dbReference type="PANTHER" id="PTHR43297:SF14">
    <property type="entry name" value="ATPASE AAA-TYPE CORE DOMAIN-CONTAINING PROTEIN"/>
    <property type="match status" value="1"/>
</dbReference>
<dbReference type="PANTHER" id="PTHR43297">
    <property type="entry name" value="OLIGOPEPTIDE TRANSPORT ATP-BINDING PROTEIN APPD"/>
    <property type="match status" value="1"/>
</dbReference>
<keyword evidence="5" id="KW-0547">Nucleotide-binding</keyword>
<dbReference type="GO" id="GO:0016887">
    <property type="term" value="F:ATP hydrolysis activity"/>
    <property type="evidence" value="ECO:0007669"/>
    <property type="project" value="InterPro"/>
</dbReference>
<keyword evidence="7" id="KW-1278">Translocase</keyword>
<dbReference type="Pfam" id="PF08352">
    <property type="entry name" value="oligo_HPY"/>
    <property type="match status" value="2"/>
</dbReference>
<evidence type="ECO:0000256" key="2">
    <source>
        <dbReference type="ARBA" id="ARBA00022448"/>
    </source>
</evidence>
<keyword evidence="4" id="KW-0997">Cell inner membrane</keyword>
<comment type="subcellular location">
    <subcellularLocation>
        <location evidence="1">Cell membrane</location>
        <topology evidence="1">Peripheral membrane protein</topology>
    </subcellularLocation>
</comment>
<dbReference type="PROSITE" id="PS00211">
    <property type="entry name" value="ABC_TRANSPORTER_1"/>
    <property type="match status" value="1"/>
</dbReference>
<dbReference type="EMBL" id="JAGVSJ010000006">
    <property type="protein sequence ID" value="MBX8631632.1"/>
    <property type="molecule type" value="Genomic_DNA"/>
</dbReference>
<dbReference type="SMART" id="SM00382">
    <property type="entry name" value="AAA"/>
    <property type="match status" value="2"/>
</dbReference>
<dbReference type="InterPro" id="IPR003593">
    <property type="entry name" value="AAA+_ATPase"/>
</dbReference>
<name>A0A8J8CFK3_9ARCH</name>
<keyword evidence="3" id="KW-1003">Cell membrane</keyword>
<evidence type="ECO:0000256" key="5">
    <source>
        <dbReference type="ARBA" id="ARBA00022741"/>
    </source>
</evidence>
<evidence type="ECO:0000313" key="10">
    <source>
        <dbReference type="EMBL" id="MBX8631632.1"/>
    </source>
</evidence>
<dbReference type="CDD" id="cd03257">
    <property type="entry name" value="ABC_NikE_OppD_transporters"/>
    <property type="match status" value="2"/>
</dbReference>
<feature type="domain" description="ABC transporter" evidence="9">
    <location>
        <begin position="381"/>
        <end position="674"/>
    </location>
</feature>
<dbReference type="FunFam" id="3.40.50.300:FF:000016">
    <property type="entry name" value="Oligopeptide ABC transporter ATP-binding component"/>
    <property type="match status" value="1"/>
</dbReference>
<feature type="domain" description="ABC transporter" evidence="9">
    <location>
        <begin position="20"/>
        <end position="284"/>
    </location>
</feature>
<dbReference type="Proteomes" id="UP000716004">
    <property type="component" value="Unassembled WGS sequence"/>
</dbReference>
<dbReference type="PROSITE" id="PS50893">
    <property type="entry name" value="ABC_TRANSPORTER_2"/>
    <property type="match status" value="2"/>
</dbReference>
<accession>A0A8J8CFK3</accession>
<keyword evidence="8" id="KW-0472">Membrane</keyword>
<dbReference type="InterPro" id="IPR017871">
    <property type="entry name" value="ABC_transporter-like_CS"/>
</dbReference>
<keyword evidence="6 10" id="KW-0067">ATP-binding</keyword>
<evidence type="ECO:0000256" key="4">
    <source>
        <dbReference type="ARBA" id="ARBA00022519"/>
    </source>
</evidence>
<protein>
    <submittedName>
        <fullName evidence="10">ABC transporter ATP-binding protein</fullName>
    </submittedName>
</protein>
<dbReference type="GO" id="GO:0015833">
    <property type="term" value="P:peptide transport"/>
    <property type="evidence" value="ECO:0007669"/>
    <property type="project" value="InterPro"/>
</dbReference>
<dbReference type="InterPro" id="IPR050388">
    <property type="entry name" value="ABC_Ni/Peptide_Import"/>
</dbReference>
<keyword evidence="2" id="KW-0813">Transport</keyword>
<comment type="caution">
    <text evidence="10">The sequence shown here is derived from an EMBL/GenBank/DDBJ whole genome shotgun (WGS) entry which is preliminary data.</text>
</comment>
<dbReference type="InterPro" id="IPR003439">
    <property type="entry name" value="ABC_transporter-like_ATP-bd"/>
</dbReference>
<dbReference type="NCBIfam" id="NF008453">
    <property type="entry name" value="PRK11308.1"/>
    <property type="match status" value="3"/>
</dbReference>
<reference evidence="10" key="1">
    <citation type="submission" date="2021-04" db="EMBL/GenBank/DDBJ databases">
        <title>Genomic insights into ecological role and evolution of a novel Thermoplasmata order Candidatus Sysuiplasmatales.</title>
        <authorList>
            <person name="Yuan Y."/>
        </authorList>
    </citation>
    <scope>NUCLEOTIDE SEQUENCE</scope>
    <source>
        <strain evidence="10">YP2-bin.285</strain>
    </source>
</reference>
<sequence>MIGSVADYRTAAKDTSAPVIAVDNLSVNFDTDDGVVKALDRINLNLRSGETLGILGESGSGKTTLANAIISMLPENASVSGEVRFMGETVASPDFSGKSSVHLKRKQRKILSEKLSRIRWKGISIVFQGSMNAFNPAYTIRKQISEVFRFHTDLDEDAISQKVLEAVRHAGLNPAVLDSFPHELSGGMKQRAVIAMALALKPRLVIADEPTTGLDVITQARIISELKELRKTEIESMIVISHDIGVIAQLADRIAVMYAGRIMEIGSIEDIYVRSANPYTRALLDSYPSLAKAREPIIGIPGSPPDPIAETKGCKFASRCLYAQQVCREEDPPAVMVSENHYSLCHFASDFVSGKLKASMSSSRLIESFHSFKPTRSYDIIKTENLSKYFDLRGTLFGSVFSRSSEGRLVRAVDHISVEIGRNEIFAIVGESGSGKTTIGKTLLGLLKPTAGKILYYPVNSSSPVEARQESRAIAGASENLPSDLQVNGPLDIGALKESSVSYELFRRQTQMIFQDPYDSLDPKMTIFDIVQEPVLAHKVSRNPNEIVRLVSLALRTVNLTPPENYLERFPHELSGGERQRVAAARALVLRPDMLIADEPISMLDVSLRAGFMNLLLKLRSEFGITIIYITHDIASARYLADRILVMYLGVAVEVGETEEVIRNPLHPYTIALLQAVPIPAPNWNPGNLQIEGEIGSAINVPKGCRFYLRCPYRAEICRDTPPPVQGTGSHWYLCHFDHNQILEMRRNKFND</sequence>
<evidence type="ECO:0000259" key="9">
    <source>
        <dbReference type="PROSITE" id="PS50893"/>
    </source>
</evidence>
<evidence type="ECO:0000256" key="3">
    <source>
        <dbReference type="ARBA" id="ARBA00022475"/>
    </source>
</evidence>
<proteinExistence type="predicted"/>
<evidence type="ECO:0000313" key="11">
    <source>
        <dbReference type="Proteomes" id="UP000716004"/>
    </source>
</evidence>
<evidence type="ECO:0000256" key="1">
    <source>
        <dbReference type="ARBA" id="ARBA00004202"/>
    </source>
</evidence>
<dbReference type="Pfam" id="PF00005">
    <property type="entry name" value="ABC_tran"/>
    <property type="match status" value="2"/>
</dbReference>
<evidence type="ECO:0000256" key="6">
    <source>
        <dbReference type="ARBA" id="ARBA00022840"/>
    </source>
</evidence>
<dbReference type="SUPFAM" id="SSF52540">
    <property type="entry name" value="P-loop containing nucleoside triphosphate hydrolases"/>
    <property type="match status" value="2"/>
</dbReference>
<evidence type="ECO:0000256" key="7">
    <source>
        <dbReference type="ARBA" id="ARBA00022967"/>
    </source>
</evidence>
<gene>
    <name evidence="10" type="ORF">J9259_03805</name>
</gene>
<dbReference type="NCBIfam" id="TIGR01727">
    <property type="entry name" value="oligo_HPY"/>
    <property type="match status" value="2"/>
</dbReference>
<organism evidence="10 11">
    <name type="scientific">Candidatus Sysuiplasma superficiale</name>
    <dbReference type="NCBI Taxonomy" id="2823368"/>
    <lineage>
        <taxon>Archaea</taxon>
        <taxon>Methanobacteriati</taxon>
        <taxon>Thermoplasmatota</taxon>
        <taxon>Thermoplasmata</taxon>
        <taxon>Candidatus Sysuiplasmatales</taxon>
        <taxon>Candidatus Sysuiplasmataceae</taxon>
        <taxon>Candidatus Sysuiplasma</taxon>
    </lineage>
</organism>